<organism evidence="7 8">
    <name type="scientific">Gottfriedia luciferensis</name>
    <dbReference type="NCBI Taxonomy" id="178774"/>
    <lineage>
        <taxon>Bacteria</taxon>
        <taxon>Bacillati</taxon>
        <taxon>Bacillota</taxon>
        <taxon>Bacilli</taxon>
        <taxon>Bacillales</taxon>
        <taxon>Bacillaceae</taxon>
        <taxon>Gottfriedia</taxon>
    </lineage>
</organism>
<dbReference type="CDD" id="cd07995">
    <property type="entry name" value="TPK"/>
    <property type="match status" value="1"/>
</dbReference>
<evidence type="ECO:0000256" key="1">
    <source>
        <dbReference type="ARBA" id="ARBA00022679"/>
    </source>
</evidence>
<dbReference type="SUPFAM" id="SSF63862">
    <property type="entry name" value="Thiamin pyrophosphokinase, substrate-binding domain"/>
    <property type="match status" value="1"/>
</dbReference>
<keyword evidence="2" id="KW-0547">Nucleotide-binding</keyword>
<dbReference type="InterPro" id="IPR053149">
    <property type="entry name" value="TPK"/>
</dbReference>
<dbReference type="SUPFAM" id="SSF63999">
    <property type="entry name" value="Thiamin pyrophosphokinase, catalytic domain"/>
    <property type="match status" value="1"/>
</dbReference>
<gene>
    <name evidence="7" type="ORF">BED47_09265</name>
</gene>
<keyword evidence="8" id="KW-1185">Reference proteome</keyword>
<keyword evidence="1" id="KW-0808">Transferase</keyword>
<reference evidence="7 8" key="1">
    <citation type="submission" date="2016-07" db="EMBL/GenBank/DDBJ databases">
        <authorList>
            <person name="Townsley L."/>
            <person name="Shank E.A."/>
        </authorList>
    </citation>
    <scope>NUCLEOTIDE SEQUENCE [LARGE SCALE GENOMIC DNA]</scope>
    <source>
        <strain evidence="7 8">CH01</strain>
    </source>
</reference>
<dbReference type="InterPro" id="IPR007373">
    <property type="entry name" value="Thiamin_PyroPKinase_B1-bd"/>
</dbReference>
<protein>
    <recommendedName>
        <fullName evidence="5">Thiamine diphosphokinase</fullName>
        <ecNumber evidence="5">2.7.6.2</ecNumber>
    </recommendedName>
</protein>
<comment type="caution">
    <text evidence="7">The sequence shown here is derived from an EMBL/GenBank/DDBJ whole genome shotgun (WGS) entry which is preliminary data.</text>
</comment>
<dbReference type="SMART" id="SM00983">
    <property type="entry name" value="TPK_B1_binding"/>
    <property type="match status" value="1"/>
</dbReference>
<dbReference type="EC" id="2.7.6.2" evidence="5"/>
<dbReference type="EMBL" id="MDKC01000032">
    <property type="protein sequence ID" value="ODG91202.1"/>
    <property type="molecule type" value="Genomic_DNA"/>
</dbReference>
<dbReference type="InterPro" id="IPR036759">
    <property type="entry name" value="TPK_catalytic_sf"/>
</dbReference>
<dbReference type="RefSeq" id="WP_069034526.1">
    <property type="nucleotide sequence ID" value="NZ_MDKC01000032.1"/>
</dbReference>
<dbReference type="Pfam" id="PF04263">
    <property type="entry name" value="TPK_catalytic"/>
    <property type="match status" value="1"/>
</dbReference>
<evidence type="ECO:0000313" key="8">
    <source>
        <dbReference type="Proteomes" id="UP000094580"/>
    </source>
</evidence>
<dbReference type="NCBIfam" id="TIGR01378">
    <property type="entry name" value="thi_PPkinase"/>
    <property type="match status" value="1"/>
</dbReference>
<evidence type="ECO:0000256" key="4">
    <source>
        <dbReference type="ARBA" id="ARBA00022840"/>
    </source>
</evidence>
<keyword evidence="4" id="KW-0067">ATP-binding</keyword>
<evidence type="ECO:0000256" key="2">
    <source>
        <dbReference type="ARBA" id="ARBA00022741"/>
    </source>
</evidence>
<evidence type="ECO:0000256" key="5">
    <source>
        <dbReference type="NCBIfam" id="TIGR01378"/>
    </source>
</evidence>
<evidence type="ECO:0000313" key="7">
    <source>
        <dbReference type="EMBL" id="ODG91202.1"/>
    </source>
</evidence>
<dbReference type="PANTHER" id="PTHR41299:SF1">
    <property type="entry name" value="THIAMINE PYROPHOSPHOKINASE"/>
    <property type="match status" value="1"/>
</dbReference>
<keyword evidence="3" id="KW-0418">Kinase</keyword>
<dbReference type="InterPro" id="IPR006282">
    <property type="entry name" value="Thi_PPkinase"/>
</dbReference>
<feature type="domain" description="Thiamin pyrophosphokinase thiamin-binding" evidence="6">
    <location>
        <begin position="141"/>
        <end position="207"/>
    </location>
</feature>
<dbReference type="PANTHER" id="PTHR41299">
    <property type="entry name" value="THIAMINE PYROPHOSPHOKINASE"/>
    <property type="match status" value="1"/>
</dbReference>
<dbReference type="Proteomes" id="UP000094580">
    <property type="component" value="Unassembled WGS sequence"/>
</dbReference>
<accession>A0ABX2ZNA6</accession>
<evidence type="ECO:0000256" key="3">
    <source>
        <dbReference type="ARBA" id="ARBA00022777"/>
    </source>
</evidence>
<proteinExistence type="predicted"/>
<dbReference type="Pfam" id="PF04265">
    <property type="entry name" value="TPK_B1_binding"/>
    <property type="match status" value="1"/>
</dbReference>
<dbReference type="Gene3D" id="3.40.50.10240">
    <property type="entry name" value="Thiamin pyrophosphokinase, catalytic domain"/>
    <property type="match status" value="1"/>
</dbReference>
<dbReference type="InterPro" id="IPR036371">
    <property type="entry name" value="TPK_B1-bd_sf"/>
</dbReference>
<dbReference type="InterPro" id="IPR007371">
    <property type="entry name" value="TPK_catalytic"/>
</dbReference>
<name>A0ABX2ZNA6_9BACI</name>
<evidence type="ECO:0000259" key="6">
    <source>
        <dbReference type="SMART" id="SM00983"/>
    </source>
</evidence>
<sequence>MIIHIVGAGPKSNTITEITQKDENQILIGVDNGAHYLIEEGLIPEAIFGDFDSLSNENLEKIKGLVPNVFIYPPEKDETDLELAIQWAIKQKPEEIFIHCVTGKRLDHEFGSITLLIKFMNSGVPIKIVDEYNEIYVILQGTHFISKLQHFKYVSFFSLGANVVNLTLKGFKYPLTNHLLEIGSSLCVSNELLESEGSISFSEGIALVVRSKD</sequence>